<evidence type="ECO:0000313" key="3">
    <source>
        <dbReference type="Proteomes" id="UP000703269"/>
    </source>
</evidence>
<feature type="compositionally biased region" description="Basic residues" evidence="1">
    <location>
        <begin position="64"/>
        <end position="74"/>
    </location>
</feature>
<gene>
    <name evidence="2" type="ORF">PsYK624_055190</name>
</gene>
<dbReference type="EMBL" id="BPQB01000012">
    <property type="protein sequence ID" value="GJE89418.1"/>
    <property type="molecule type" value="Genomic_DNA"/>
</dbReference>
<proteinExistence type="predicted"/>
<dbReference type="AlphaFoldDB" id="A0A9P3G583"/>
<reference evidence="2 3" key="1">
    <citation type="submission" date="2021-08" db="EMBL/GenBank/DDBJ databases">
        <title>Draft Genome Sequence of Phanerochaete sordida strain YK-624.</title>
        <authorList>
            <person name="Mori T."/>
            <person name="Dohra H."/>
            <person name="Suzuki T."/>
            <person name="Kawagishi H."/>
            <person name="Hirai H."/>
        </authorList>
    </citation>
    <scope>NUCLEOTIDE SEQUENCE [LARGE SCALE GENOMIC DNA]</scope>
    <source>
        <strain evidence="2 3">YK-624</strain>
    </source>
</reference>
<feature type="compositionally biased region" description="Basic and acidic residues" evidence="1">
    <location>
        <begin position="170"/>
        <end position="180"/>
    </location>
</feature>
<feature type="region of interest" description="Disordered" evidence="1">
    <location>
        <begin position="1"/>
        <end position="180"/>
    </location>
</feature>
<sequence length="180" mass="21082">MSLPASGAHTPCVSRRLPRTQQPTHRRKNTSHTQTTRSFYPQGPSSPGIPAALRRRPQEPAGRPGHRRRRATRGRRPEPPRPGRDVPRRELDCQRYRRDARPGRHRVPRRRRAVHVRRARRRRERLRDDKQRYPRLGGGPGCSGRRRQRRGTRDEHTRAGAQYLARQSGRPRDVPLRTRA</sequence>
<dbReference type="Proteomes" id="UP000703269">
    <property type="component" value="Unassembled WGS sequence"/>
</dbReference>
<comment type="caution">
    <text evidence="2">The sequence shown here is derived from an EMBL/GenBank/DDBJ whole genome shotgun (WGS) entry which is preliminary data.</text>
</comment>
<feature type="compositionally biased region" description="Polar residues" evidence="1">
    <location>
        <begin position="31"/>
        <end position="45"/>
    </location>
</feature>
<keyword evidence="3" id="KW-1185">Reference proteome</keyword>
<evidence type="ECO:0000256" key="1">
    <source>
        <dbReference type="SAM" id="MobiDB-lite"/>
    </source>
</evidence>
<protein>
    <submittedName>
        <fullName evidence="2">Uncharacterized protein</fullName>
    </submittedName>
</protein>
<organism evidence="2 3">
    <name type="scientific">Phanerochaete sordida</name>
    <dbReference type="NCBI Taxonomy" id="48140"/>
    <lineage>
        <taxon>Eukaryota</taxon>
        <taxon>Fungi</taxon>
        <taxon>Dikarya</taxon>
        <taxon>Basidiomycota</taxon>
        <taxon>Agaricomycotina</taxon>
        <taxon>Agaricomycetes</taxon>
        <taxon>Polyporales</taxon>
        <taxon>Phanerochaetaceae</taxon>
        <taxon>Phanerochaete</taxon>
    </lineage>
</organism>
<name>A0A9P3G583_9APHY</name>
<accession>A0A9P3G583</accession>
<feature type="compositionally biased region" description="Basic and acidic residues" evidence="1">
    <location>
        <begin position="75"/>
        <end position="102"/>
    </location>
</feature>
<evidence type="ECO:0000313" key="2">
    <source>
        <dbReference type="EMBL" id="GJE89418.1"/>
    </source>
</evidence>
<feature type="compositionally biased region" description="Basic residues" evidence="1">
    <location>
        <begin position="103"/>
        <end position="124"/>
    </location>
</feature>